<accession>D0MHE7</accession>
<dbReference type="GO" id="GO:0008976">
    <property type="term" value="F:polyphosphate kinase activity"/>
    <property type="evidence" value="ECO:0007669"/>
    <property type="project" value="UniProtKB-UniRule"/>
</dbReference>
<dbReference type="EMBL" id="CP001807">
    <property type="protein sequence ID" value="ACY47905.1"/>
    <property type="molecule type" value="Genomic_DNA"/>
</dbReference>
<dbReference type="KEGG" id="rmr:Rmar_1011"/>
<evidence type="ECO:0000256" key="4">
    <source>
        <dbReference type="ARBA" id="ARBA00022741"/>
    </source>
</evidence>
<feature type="compositionally biased region" description="Low complexity" evidence="10">
    <location>
        <begin position="1"/>
        <end position="12"/>
    </location>
</feature>
<feature type="binding site" evidence="8">
    <location>
        <position position="416"/>
    </location>
    <ligand>
        <name>Mg(2+)</name>
        <dbReference type="ChEBI" id="CHEBI:18420"/>
    </ligand>
</feature>
<dbReference type="Proteomes" id="UP000002221">
    <property type="component" value="Chromosome"/>
</dbReference>
<dbReference type="HAMAP" id="MF_00347">
    <property type="entry name" value="Polyphosphate_kinase"/>
    <property type="match status" value="1"/>
</dbReference>
<dbReference type="PANTHER" id="PTHR30218:SF0">
    <property type="entry name" value="POLYPHOSPHATE KINASE"/>
    <property type="match status" value="1"/>
</dbReference>
<dbReference type="EC" id="2.7.4.1" evidence="8 9"/>
<dbReference type="Gene3D" id="3.30.1840.10">
    <property type="entry name" value="Polyphosphate kinase middle domain"/>
    <property type="match status" value="1"/>
</dbReference>
<dbReference type="InterPro" id="IPR025198">
    <property type="entry name" value="PPK_N_dom"/>
</dbReference>
<dbReference type="GO" id="GO:0046872">
    <property type="term" value="F:metal ion binding"/>
    <property type="evidence" value="ECO:0007669"/>
    <property type="project" value="UniProtKB-KW"/>
</dbReference>
<keyword evidence="7 8" id="KW-0460">Magnesium</keyword>
<evidence type="ECO:0000256" key="7">
    <source>
        <dbReference type="ARBA" id="ARBA00022842"/>
    </source>
</evidence>
<dbReference type="Pfam" id="PF02503">
    <property type="entry name" value="PP_kinase"/>
    <property type="match status" value="1"/>
</dbReference>
<dbReference type="InterPro" id="IPR036830">
    <property type="entry name" value="PP_kinase_middle_dom_sf"/>
</dbReference>
<feature type="binding site" evidence="8">
    <location>
        <position position="509"/>
    </location>
    <ligand>
        <name>ATP</name>
        <dbReference type="ChEBI" id="CHEBI:30616"/>
    </ligand>
</feature>
<keyword evidence="3 8" id="KW-0479">Metal-binding</keyword>
<dbReference type="SUPFAM" id="SSF140356">
    <property type="entry name" value="PPK N-terminal domain-like"/>
    <property type="match status" value="1"/>
</dbReference>
<feature type="domain" description="Polyphosphate kinase C-terminal" evidence="13">
    <location>
        <begin position="544"/>
        <end position="709"/>
    </location>
</feature>
<dbReference type="InterPro" id="IPR041108">
    <property type="entry name" value="PP_kinase_C_1"/>
</dbReference>
<dbReference type="CDD" id="cd09165">
    <property type="entry name" value="PLDc_PaPPK1_C1_like"/>
    <property type="match status" value="1"/>
</dbReference>
<feature type="active site" description="Phosphohistidine intermediate" evidence="8">
    <location>
        <position position="476"/>
    </location>
</feature>
<comment type="function">
    <text evidence="8 9">Catalyzes the reversible transfer of the terminal phosphate of ATP to form a long-chain polyphosphate (polyP).</text>
</comment>
<dbReference type="NCBIfam" id="NF003921">
    <property type="entry name" value="PRK05443.2-2"/>
    <property type="match status" value="1"/>
</dbReference>
<dbReference type="InterPro" id="IPR036832">
    <property type="entry name" value="PPK_N_dom_sf"/>
</dbReference>
<sequence length="729" mass="84258">MARTATGVATETTRTDGRPSDRLSFAVPQATRPRPVPPGRPLDDPRLYFNRELSWIDFNWRVLFQALDPRVPLLERVRFLAITSTNLDEFFRKRYGGLKRQEAAGVRQLSPDGRTPTEQLRMIREALRPMYDCMYRLWREELRPALAREAGVQVLDYEQLDEAQRRYLARYFEEQIFPVLTPLAVDPGHPFPLISNLSLSLAVLLRHPKQGTEHFARVKVPTDRGRWVPLEKPLHFVPLEEVVRHHLPEVFRGMEVQGAWAFRITRNADVRRAEEEAEDLIAMIAEELRERRFAPVVRMEVEHTMPDRVRQLLMEELELDPEDLFEVEGPINLGDCQTLAELDLPAFRYEPWEPIIPPALVHEGEAQDQQTIFDILRQRDVLVHHPYESFTASVQRFLEEAADDPHVLAIKQTLYRTSSDSPIMKALMRAAEHGKQVAVLVEVKARFDEENNIEWGQQLERAGVHVTYGLVGLKTHAKVTLVVREENGRLRTYGHIGTGNYNPETARQYADLGLLTGREDIGRDLVNLFHFLTGFAPEQQYQKLLVAPRDLRPALVRLIRQEVAHHRKHGNGRIIAKMNGLDDVGIIQELYRASQAGVPIDLIVRGPCRLRPGLKGYSETIRVISIVGRFLEHSRVYYFHNNGDPLLYIGSADWMRRNLDDRVEVLAPVEDPQLRRRLTRLLELALEDHRTAWELQPDGRYVLRTPRDDEDAPGFQERLMKLARDHRPI</sequence>
<dbReference type="Pfam" id="PF13089">
    <property type="entry name" value="PP_kinase_N"/>
    <property type="match status" value="1"/>
</dbReference>
<dbReference type="RefSeq" id="WP_012843517.1">
    <property type="nucleotide sequence ID" value="NC_013501.1"/>
</dbReference>
<dbReference type="AlphaFoldDB" id="D0MHE7"/>
<evidence type="ECO:0000256" key="3">
    <source>
        <dbReference type="ARBA" id="ARBA00022723"/>
    </source>
</evidence>
<feature type="binding site" evidence="8">
    <location>
        <position position="446"/>
    </location>
    <ligand>
        <name>Mg(2+)</name>
        <dbReference type="ChEBI" id="CHEBI:18420"/>
    </ligand>
</feature>
<dbReference type="GO" id="GO:0006799">
    <property type="term" value="P:polyphosphate biosynthetic process"/>
    <property type="evidence" value="ECO:0007669"/>
    <property type="project" value="UniProtKB-UniRule"/>
</dbReference>
<evidence type="ECO:0000256" key="10">
    <source>
        <dbReference type="SAM" id="MobiDB-lite"/>
    </source>
</evidence>
<evidence type="ECO:0000313" key="15">
    <source>
        <dbReference type="EMBL" id="ACY47905.1"/>
    </source>
</evidence>
<dbReference type="NCBIfam" id="TIGR03705">
    <property type="entry name" value="poly_P_kin"/>
    <property type="match status" value="1"/>
</dbReference>
<dbReference type="Pfam" id="PF13090">
    <property type="entry name" value="PP_kinase_C"/>
    <property type="match status" value="1"/>
</dbReference>
<evidence type="ECO:0000259" key="12">
    <source>
        <dbReference type="Pfam" id="PF13089"/>
    </source>
</evidence>
<evidence type="ECO:0000256" key="6">
    <source>
        <dbReference type="ARBA" id="ARBA00022840"/>
    </source>
</evidence>
<evidence type="ECO:0000256" key="9">
    <source>
        <dbReference type="RuleBase" id="RU003800"/>
    </source>
</evidence>
<comment type="PTM">
    <text evidence="8 9">An intermediate of this reaction is the autophosphorylated ppk in which a phosphate is covalently linked to a histidine residue through a N-P bond.</text>
</comment>
<dbReference type="Gene3D" id="1.20.58.310">
    <property type="entry name" value="Polyphosphate kinase N-terminal domain"/>
    <property type="match status" value="1"/>
</dbReference>
<comment type="similarity">
    <text evidence="8 9">Belongs to the polyphosphate kinase 1 (PPK1) family.</text>
</comment>
<dbReference type="FunFam" id="3.30.870.10:FF:000001">
    <property type="entry name" value="Polyphosphate kinase"/>
    <property type="match status" value="1"/>
</dbReference>
<keyword evidence="1 8" id="KW-0597">Phosphoprotein</keyword>
<evidence type="ECO:0000256" key="8">
    <source>
        <dbReference type="HAMAP-Rule" id="MF_00347"/>
    </source>
</evidence>
<dbReference type="GO" id="GO:0009358">
    <property type="term" value="C:polyphosphate kinase complex"/>
    <property type="evidence" value="ECO:0007669"/>
    <property type="project" value="InterPro"/>
</dbReference>
<feature type="domain" description="Polyphosphate kinase N-terminal" evidence="12">
    <location>
        <begin position="48"/>
        <end position="149"/>
    </location>
</feature>
<reference evidence="15 16" key="1">
    <citation type="journal article" date="2009" name="Stand. Genomic Sci.">
        <title>Complete genome sequence of Rhodothermus marinus type strain (R-10).</title>
        <authorList>
            <person name="Nolan M."/>
            <person name="Tindall B.J."/>
            <person name="Pomrenke H."/>
            <person name="Lapidus A."/>
            <person name="Copeland A."/>
            <person name="Glavina Del Rio T."/>
            <person name="Lucas S."/>
            <person name="Chen F."/>
            <person name="Tice H."/>
            <person name="Cheng J.F."/>
            <person name="Saunders E."/>
            <person name="Han C."/>
            <person name="Bruce D."/>
            <person name="Goodwin L."/>
            <person name="Chain P."/>
            <person name="Pitluck S."/>
            <person name="Ovchinikova G."/>
            <person name="Pati A."/>
            <person name="Ivanova N."/>
            <person name="Mavromatis K."/>
            <person name="Chen A."/>
            <person name="Palaniappan K."/>
            <person name="Land M."/>
            <person name="Hauser L."/>
            <person name="Chang Y.J."/>
            <person name="Jeffries C.D."/>
            <person name="Brettin T."/>
            <person name="Goker M."/>
            <person name="Bristow J."/>
            <person name="Eisen J.A."/>
            <person name="Markowitz V."/>
            <person name="Hugenholtz P."/>
            <person name="Kyrpides N.C."/>
            <person name="Klenk H.P."/>
            <person name="Detter J.C."/>
        </authorList>
    </citation>
    <scope>NUCLEOTIDE SEQUENCE [LARGE SCALE GENOMIC DNA]</scope>
    <source>
        <strain evidence="16">ATCC 43812 / DSM 4252 / R-10</strain>
    </source>
</reference>
<keyword evidence="5 8" id="KW-0418">Kinase</keyword>
<dbReference type="SUPFAM" id="SSF56024">
    <property type="entry name" value="Phospholipase D/nuclease"/>
    <property type="match status" value="2"/>
</dbReference>
<evidence type="ECO:0000259" key="13">
    <source>
        <dbReference type="Pfam" id="PF13090"/>
    </source>
</evidence>
<keyword evidence="2 8" id="KW-0808">Transferase</keyword>
<feature type="region of interest" description="Disordered" evidence="10">
    <location>
        <begin position="1"/>
        <end position="23"/>
    </location>
</feature>
<dbReference type="CDD" id="cd09168">
    <property type="entry name" value="PLDc_PaPPK1_C2_like"/>
    <property type="match status" value="1"/>
</dbReference>
<organism evidence="15 16">
    <name type="scientific">Rhodothermus marinus (strain ATCC 43812 / DSM 4252 / R-10)</name>
    <name type="common">Rhodothermus obamensis</name>
    <dbReference type="NCBI Taxonomy" id="518766"/>
    <lineage>
        <taxon>Bacteria</taxon>
        <taxon>Pseudomonadati</taxon>
        <taxon>Rhodothermota</taxon>
        <taxon>Rhodothermia</taxon>
        <taxon>Rhodothermales</taxon>
        <taxon>Rhodothermaceae</taxon>
        <taxon>Rhodothermus</taxon>
    </lineage>
</organism>
<evidence type="ECO:0000256" key="1">
    <source>
        <dbReference type="ARBA" id="ARBA00022553"/>
    </source>
</evidence>
<feature type="binding site" evidence="8">
    <location>
        <position position="86"/>
    </location>
    <ligand>
        <name>ATP</name>
        <dbReference type="ChEBI" id="CHEBI:30616"/>
    </ligand>
</feature>
<keyword evidence="16" id="KW-1185">Reference proteome</keyword>
<dbReference type="InterPro" id="IPR003414">
    <property type="entry name" value="PP_kinase"/>
</dbReference>
<comment type="catalytic activity">
    <reaction evidence="8 9">
        <text>[phosphate](n) + ATP = [phosphate](n+1) + ADP</text>
        <dbReference type="Rhea" id="RHEA:19573"/>
        <dbReference type="Rhea" id="RHEA-COMP:9859"/>
        <dbReference type="Rhea" id="RHEA-COMP:14280"/>
        <dbReference type="ChEBI" id="CHEBI:16838"/>
        <dbReference type="ChEBI" id="CHEBI:30616"/>
        <dbReference type="ChEBI" id="CHEBI:456216"/>
        <dbReference type="EC" id="2.7.4.1"/>
    </reaction>
</comment>
<feature type="binding site" evidence="8">
    <location>
        <position position="633"/>
    </location>
    <ligand>
        <name>ATP</name>
        <dbReference type="ChEBI" id="CHEBI:30616"/>
    </ligand>
</feature>
<dbReference type="GO" id="GO:0005524">
    <property type="term" value="F:ATP binding"/>
    <property type="evidence" value="ECO:0007669"/>
    <property type="project" value="UniProtKB-KW"/>
</dbReference>
<dbReference type="InterPro" id="IPR024953">
    <property type="entry name" value="PP_kinase_middle"/>
</dbReference>
<dbReference type="STRING" id="518766.Rmar_1011"/>
<evidence type="ECO:0000313" key="16">
    <source>
        <dbReference type="Proteomes" id="UP000002221"/>
    </source>
</evidence>
<dbReference type="PIRSF" id="PIRSF015589">
    <property type="entry name" value="PP_kinase"/>
    <property type="match status" value="1"/>
</dbReference>
<evidence type="ECO:0000259" key="14">
    <source>
        <dbReference type="Pfam" id="PF17941"/>
    </source>
</evidence>
<evidence type="ECO:0000256" key="5">
    <source>
        <dbReference type="ARBA" id="ARBA00022777"/>
    </source>
</evidence>
<comment type="cofactor">
    <cofactor evidence="8">
        <name>Mg(2+)</name>
        <dbReference type="ChEBI" id="CHEBI:18420"/>
    </cofactor>
</comment>
<dbReference type="SUPFAM" id="SSF143724">
    <property type="entry name" value="PHP14-like"/>
    <property type="match status" value="1"/>
</dbReference>
<evidence type="ECO:0000259" key="11">
    <source>
        <dbReference type="Pfam" id="PF02503"/>
    </source>
</evidence>
<keyword evidence="4 8" id="KW-0547">Nucleotide-binding</keyword>
<dbReference type="HOGENOM" id="CLU_009678_5_0_10"/>
<dbReference type="NCBIfam" id="NF003917">
    <property type="entry name" value="PRK05443.1-1"/>
    <property type="match status" value="1"/>
</dbReference>
<gene>
    <name evidence="8" type="primary">ppk</name>
    <name evidence="15" type="ordered locus">Rmar_1011</name>
</gene>
<proteinExistence type="inferred from homology"/>
<feature type="domain" description="Polyphosphate kinase C-terminal" evidence="14">
    <location>
        <begin position="372"/>
        <end position="535"/>
    </location>
</feature>
<feature type="binding site" evidence="8">
    <location>
        <position position="605"/>
    </location>
    <ligand>
        <name>ATP</name>
        <dbReference type="ChEBI" id="CHEBI:30616"/>
    </ligand>
</feature>
<dbReference type="eggNOG" id="COG0855">
    <property type="taxonomic scope" value="Bacteria"/>
</dbReference>
<protein>
    <recommendedName>
        <fullName evidence="8 9">Polyphosphate kinase</fullName>
        <ecNumber evidence="8 9">2.7.4.1</ecNumber>
    </recommendedName>
    <alternativeName>
        <fullName evidence="8">ATP-polyphosphate phosphotransferase</fullName>
    </alternativeName>
    <alternativeName>
        <fullName evidence="8">Polyphosphoric acid kinase</fullName>
    </alternativeName>
</protein>
<dbReference type="OrthoDB" id="9761456at2"/>
<dbReference type="PANTHER" id="PTHR30218">
    <property type="entry name" value="POLYPHOSPHATE KINASE"/>
    <property type="match status" value="1"/>
</dbReference>
<dbReference type="Pfam" id="PF17941">
    <property type="entry name" value="PP_kinase_C_1"/>
    <property type="match status" value="1"/>
</dbReference>
<dbReference type="NCBIfam" id="NF003918">
    <property type="entry name" value="PRK05443.1-2"/>
    <property type="match status" value="1"/>
</dbReference>
<dbReference type="Gene3D" id="3.30.870.10">
    <property type="entry name" value="Endonuclease Chain A"/>
    <property type="match status" value="2"/>
</dbReference>
<evidence type="ECO:0000256" key="2">
    <source>
        <dbReference type="ARBA" id="ARBA00022679"/>
    </source>
</evidence>
<keyword evidence="6 8" id="KW-0067">ATP-binding</keyword>
<name>D0MHE7_RHOM4</name>
<dbReference type="InterPro" id="IPR025200">
    <property type="entry name" value="PPK_C_dom2"/>
</dbReference>
<feature type="domain" description="Polyphosphate kinase middle" evidence="11">
    <location>
        <begin position="164"/>
        <end position="336"/>
    </location>
</feature>